<evidence type="ECO:0000259" key="5">
    <source>
        <dbReference type="Pfam" id="PF01526"/>
    </source>
</evidence>
<keyword evidence="2" id="KW-0815">Transposition</keyword>
<dbReference type="EMBL" id="JEMG01000001">
    <property type="protein sequence ID" value="EYC52154.1"/>
    <property type="molecule type" value="Genomic_DNA"/>
</dbReference>
<dbReference type="STRING" id="1458275.AZ34_14575"/>
<dbReference type="InterPro" id="IPR002513">
    <property type="entry name" value="Tn3_Tnp_DDE_dom"/>
</dbReference>
<evidence type="ECO:0000313" key="8">
    <source>
        <dbReference type="Proteomes" id="UP000023268"/>
    </source>
</evidence>
<evidence type="ECO:0000259" key="6">
    <source>
        <dbReference type="Pfam" id="PF13700"/>
    </source>
</evidence>
<feature type="domain" description="Tn3 transposase DDE" evidence="5">
    <location>
        <begin position="589"/>
        <end position="975"/>
    </location>
</feature>
<dbReference type="Pfam" id="PF01526">
    <property type="entry name" value="DDE_Tnp_Tn3"/>
    <property type="match status" value="1"/>
</dbReference>
<sequence>MTALHETAYPSLKPDPTPRELAELYTPTEDEQRLAAGIGKRALPRMAALIHLKVFQRLGYFIPLAEVPPAIREHIAQQVGAARPPLAADLKRFEASGSRMALFAALRLHLNVKPLNSAGHAWLEVVANTAAETKHAVADIINVMLEELVHHRYELPAFSTLDRMAFRAREKSNSRYFSAITRQLTAHTKALIDGLLKTATGESASPWQMLKREPKRPTNKETRTYIQHIRRLQYLVEQLPKPDVPVPKLKQFRHLARALDAAEMAQLKPQKRYALAVIFIRAQHAQSLDDAADLFIRLMQNLENNARQKLLSFQQERVQKTDMLVGQLKDILGAYQLEGTDSQRVEAISTTLVAEVDELLNECEQHLAYAGRNHLPFLLQPYKMVRAQLLNCIGIASPKASSEDHVVERLIEALYKLRDNRADIVLLDMLGLSEDKDLRWMSAQWKRLVLVRPSGKGRAEAVHRRYFELAVMHAVKDDLKSGDLFIKYGERYDDYREQLVDDETFEKEVGDYGQVTGIETDPGTFVTMLKSAMAQRARDIDAAFPENAHAEIVDGRLILRKPPRSEIVEAAARIDAMITERMQAASIVDVMIDTERWLDLHKLFRPLAGTDSRLADLRMRVITTLFCYGCNLGPVQTAKSIKGLSRRQISWLNLKYVSEDLLDKAIVKVINAYNKFELPGYWGTGKHASADGTKWNLYEQNLLSEHHIRYGGYGGIGYYHVSDKFIALFSHFISCGTYEGIHILDGLMSNESDIRPDTIHGDTQAQSYPVFALAHLLGIQLMPRIRGIQDLKFHRPESGNAYRNINALFSDVIDWRLIELHLPAMLRVAVSIKTGKITPSAILRRLGTYSRKNKLYFAFVELGKVIRTMFLLSYIGDVGLRKVIHAETNKSEQFNGFAGWSFFGGEGIIAENIRHEQRKVIKYNHLVANIIILHNVVGMTRVLQELRDEGSEITLEILGGLAPFRTAHINRFGDYTLDFKRKIGPLNFDATIIPMES</sequence>
<dbReference type="eggNOG" id="COG4644">
    <property type="taxonomic scope" value="Bacteria"/>
</dbReference>
<gene>
    <name evidence="7" type="ORF">AZ34_14575</name>
</gene>
<dbReference type="RefSeq" id="WP_035609244.1">
    <property type="nucleotide sequence ID" value="NZ_JEMG01000001.1"/>
</dbReference>
<evidence type="ECO:0000256" key="4">
    <source>
        <dbReference type="ARBA" id="ARBA00023172"/>
    </source>
</evidence>
<evidence type="ECO:0000313" key="7">
    <source>
        <dbReference type="EMBL" id="EYC52154.1"/>
    </source>
</evidence>
<keyword evidence="4" id="KW-0233">DNA recombination</keyword>
<dbReference type="OrthoDB" id="5292689at2"/>
<keyword evidence="3" id="KW-0238">DNA-binding</keyword>
<dbReference type="NCBIfam" id="NF033527">
    <property type="entry name" value="transpos_Tn3"/>
    <property type="match status" value="1"/>
</dbReference>
<evidence type="ECO:0000256" key="2">
    <source>
        <dbReference type="ARBA" id="ARBA00022578"/>
    </source>
</evidence>
<dbReference type="GO" id="GO:0006313">
    <property type="term" value="P:DNA transposition"/>
    <property type="evidence" value="ECO:0007669"/>
    <property type="project" value="InterPro"/>
</dbReference>
<name>A0A016XJ97_9BURK</name>
<protein>
    <submittedName>
        <fullName evidence="7">Transposase</fullName>
    </submittedName>
</protein>
<feature type="domain" description="DUF4158" evidence="6">
    <location>
        <begin position="3"/>
        <end position="167"/>
    </location>
</feature>
<organism evidence="7 8">
    <name type="scientific">Hylemonella gracilis str. Niagara R</name>
    <dbReference type="NCBI Taxonomy" id="1458275"/>
    <lineage>
        <taxon>Bacteria</taxon>
        <taxon>Pseudomonadati</taxon>
        <taxon>Pseudomonadota</taxon>
        <taxon>Betaproteobacteria</taxon>
        <taxon>Burkholderiales</taxon>
        <taxon>Comamonadaceae</taxon>
        <taxon>Hylemonella</taxon>
    </lineage>
</organism>
<evidence type="ECO:0000256" key="1">
    <source>
        <dbReference type="ARBA" id="ARBA00009402"/>
    </source>
</evidence>
<comment type="caution">
    <text evidence="7">The sequence shown here is derived from an EMBL/GenBank/DDBJ whole genome shotgun (WGS) entry which is preliminary data.</text>
</comment>
<dbReference type="GO" id="GO:0003677">
    <property type="term" value="F:DNA binding"/>
    <property type="evidence" value="ECO:0007669"/>
    <property type="project" value="UniProtKB-KW"/>
</dbReference>
<evidence type="ECO:0000256" key="3">
    <source>
        <dbReference type="ARBA" id="ARBA00023125"/>
    </source>
</evidence>
<dbReference type="AlphaFoldDB" id="A0A016XJ97"/>
<accession>A0A016XJ97</accession>
<dbReference type="Proteomes" id="UP000023268">
    <property type="component" value="Unassembled WGS sequence"/>
</dbReference>
<dbReference type="GO" id="GO:0004803">
    <property type="term" value="F:transposase activity"/>
    <property type="evidence" value="ECO:0007669"/>
    <property type="project" value="InterPro"/>
</dbReference>
<reference evidence="7 8" key="1">
    <citation type="submission" date="2014-02" db="EMBL/GenBank/DDBJ databases">
        <title>Draft Genome of Hylemonella gracilis isolated from the Niagara River.</title>
        <authorList>
            <person name="Pawlowski D.R."/>
            <person name="Koudelka G.B."/>
        </authorList>
    </citation>
    <scope>NUCLEOTIDE SEQUENCE [LARGE SCALE GENOMIC DNA]</scope>
    <source>
        <strain evidence="7 8">Niagara R</strain>
    </source>
</reference>
<dbReference type="InterPro" id="IPR025296">
    <property type="entry name" value="DUF4158"/>
</dbReference>
<comment type="similarity">
    <text evidence="1">Belongs to the transposase 7 family.</text>
</comment>
<dbReference type="Pfam" id="PF13700">
    <property type="entry name" value="DUF4158"/>
    <property type="match status" value="1"/>
</dbReference>
<dbReference type="InterPro" id="IPR047653">
    <property type="entry name" value="Tn3-like_transpos"/>
</dbReference>
<proteinExistence type="inferred from homology"/>